<name>A0A2T9ZKN2_9FUNG</name>
<dbReference type="STRING" id="133381.A0A2T9ZKN2"/>
<keyword evidence="2" id="KW-1185">Reference proteome</keyword>
<proteinExistence type="predicted"/>
<dbReference type="SUPFAM" id="SSF117289">
    <property type="entry name" value="Nucleoporin domain"/>
    <property type="match status" value="1"/>
</dbReference>
<dbReference type="Proteomes" id="UP000245609">
    <property type="component" value="Unassembled WGS sequence"/>
</dbReference>
<protein>
    <submittedName>
        <fullName evidence="1">Uncharacterized protein</fullName>
    </submittedName>
</protein>
<comment type="caution">
    <text evidence="1">The sequence shown here is derived from an EMBL/GenBank/DDBJ whole genome shotgun (WGS) entry which is preliminary data.</text>
</comment>
<reference evidence="1 2" key="1">
    <citation type="journal article" date="2018" name="MBio">
        <title>Comparative Genomics Reveals the Core Gene Toolbox for the Fungus-Insect Symbiosis.</title>
        <authorList>
            <person name="Wang Y."/>
            <person name="Stata M."/>
            <person name="Wang W."/>
            <person name="Stajich J.E."/>
            <person name="White M.M."/>
            <person name="Moncalvo J.M."/>
        </authorList>
    </citation>
    <scope>NUCLEOTIDE SEQUENCE [LARGE SCALE GENOMIC DNA]</scope>
    <source>
        <strain evidence="1 2">SC-DP-2</strain>
    </source>
</reference>
<evidence type="ECO:0000313" key="1">
    <source>
        <dbReference type="EMBL" id="PVV05148.1"/>
    </source>
</evidence>
<sequence>MILFQQSQIIHLISPSNEFRLENKFCFFQQPLISRDHRRLYKDAKIKPTFKEEIPKSAIFKNSVKNLKDCSPFGSPKLPAPIPRQIKFYDSPSISLEFISTGSLPSNSEIYKYVIDSESGFIAAVDFSCVYIWNYKPQEIRRSESSFLKLRFLNEKPSSSHKIPFFSFVGIYDDPINRKGELDIGAVICTERGSVHYWTGIRYNILNTEKSRSFQLDLLPDEYVINFSPIIDAQVYTVFTNKCRIFHFNFVFKNNDCRISSINSQDISPSATFFKSSIFSAIKSSIFPRKQSPNLPIDQPLDYFSLVSISSIQDELTRRSVPVLSSAHNLSINNWVYRKNHNESALEFQSSINVDNLLLKFLQNKKVDFVWKQIECIHLLGCLERFAALLKVNYNNGSAGFMFLLASTVPNNQSLEYLLLNRNFIDEETVLKPSVAVSKDQRVFFISVGNSIYSVFDGSTGGDCQKPALTLNSINFRKNISIYGIGQPFFVSGDYQILIYLKDRGGVSSLTLKNPTKKFNSSLQNSDFWVSHVSEFLKYGSEVPSQGVLLNPVSFDVRSYINTEKIDTQLFGTVAKLLSNSIIDNKLSGFEFPESIDLNLNIRISFLKSLNSYFESQGLIAKFEERIKNNLIHNFQKILSANDIWASTRSESQDSVANSFLLEDLLLDAINQVYIKHSIQFDSKRYDSMEYFFLFAVKYIEEIFLVLKSAIRDPILDSSDLKPSNNMTLEINSLFLLLTSSSTNFQNRFNTSIVSPFKNSHCQSLWSNSITYSELFTFSFKLFNITFNILNLVSVGSFPTVSDLSLANMPKFKKAFSILEIVNPSTADHEVSYSELLEKGVFKDINFMSDNIELKSIQNQSEDPLLSHQKNRNKRTSLIKNKKLQILYSHLLQLANMCFLFLPSALSEGVTSYNESDDILCKLTLMGYVGTSIKYALQFQDYEFVAKIILATEDVLLDSNRDPKYLIENCVLKYREKFSAALLKLYSRLGRYYSILSFPTSNFVPEIEVSAACDNKNETVNTVEEGGDSQSSLLLGSGVSKIKYKMVEDFFYNNSSLDDGIRQFKWIFDISNSLFNNAETSLISNIESNNCGSQKSYNELSTAKIIKLAESGLPAHLNQIPDSSDYLAVNGLFNMNKCISKFVEALKVQFPSTNSPKLLFDVDGFCKSSSTKKSRNSIESIDKSYYTIAYKLGNSKNINVFEFLFVLLRTKIPVNIPKDKSVLSISDGEESYELWFTIKRYILTAKIIENLEHLLVDREGRLYSTLQKSRSKIIRVKAYIFSMFWLHVYMLDDWNYVGKQSPNDLNSTLMSTQLYSLLRGLKYENLLECFISPKELLKGFQNIVFEDSETVDELGVKTKSQVTDPIYDVYYLAGTLFDHYQTVFKLAVKTLSDTKLYPFVSTTFEIANA</sequence>
<gene>
    <name evidence="1" type="ORF">BB560_000334</name>
</gene>
<evidence type="ECO:0000313" key="2">
    <source>
        <dbReference type="Proteomes" id="UP000245609"/>
    </source>
</evidence>
<dbReference type="EMBL" id="MBFS01000033">
    <property type="protein sequence ID" value="PVV05148.1"/>
    <property type="molecule type" value="Genomic_DNA"/>
</dbReference>
<organism evidence="1 2">
    <name type="scientific">Smittium megazygosporum</name>
    <dbReference type="NCBI Taxonomy" id="133381"/>
    <lineage>
        <taxon>Eukaryota</taxon>
        <taxon>Fungi</taxon>
        <taxon>Fungi incertae sedis</taxon>
        <taxon>Zoopagomycota</taxon>
        <taxon>Kickxellomycotina</taxon>
        <taxon>Harpellomycetes</taxon>
        <taxon>Harpellales</taxon>
        <taxon>Legeriomycetaceae</taxon>
        <taxon>Smittium</taxon>
    </lineage>
</organism>
<dbReference type="OrthoDB" id="103454at2759"/>
<accession>A0A2T9ZKN2</accession>